<protein>
    <submittedName>
        <fullName evidence="1">Homeobox protein knotted-1-like 7-like protein</fullName>
    </submittedName>
</protein>
<keyword evidence="1" id="KW-0238">DNA-binding</keyword>
<dbReference type="STRING" id="210143.A0A1R3GYF7"/>
<dbReference type="EMBL" id="AWWV01012999">
    <property type="protein sequence ID" value="OMO63145.1"/>
    <property type="molecule type" value="Genomic_DNA"/>
</dbReference>
<dbReference type="Gramene" id="OMO63145">
    <property type="protein sequence ID" value="OMO63145"/>
    <property type="gene ID" value="CCACVL1_22454"/>
</dbReference>
<evidence type="ECO:0000313" key="1">
    <source>
        <dbReference type="EMBL" id="OMO63145.1"/>
    </source>
</evidence>
<dbReference type="OrthoDB" id="10056939at2759"/>
<evidence type="ECO:0000313" key="2">
    <source>
        <dbReference type="Proteomes" id="UP000188268"/>
    </source>
</evidence>
<accession>A0A1R3GYF7</accession>
<reference evidence="1 2" key="1">
    <citation type="submission" date="2013-09" db="EMBL/GenBank/DDBJ databases">
        <title>Corchorus capsularis genome sequencing.</title>
        <authorList>
            <person name="Alam M."/>
            <person name="Haque M.S."/>
            <person name="Islam M.S."/>
            <person name="Emdad E.M."/>
            <person name="Islam M.M."/>
            <person name="Ahmed B."/>
            <person name="Halim A."/>
            <person name="Hossen Q.M.M."/>
            <person name="Hossain M.Z."/>
            <person name="Ahmed R."/>
            <person name="Khan M.M."/>
            <person name="Islam R."/>
            <person name="Rashid M.M."/>
            <person name="Khan S.A."/>
            <person name="Rahman M.S."/>
            <person name="Alam M."/>
        </authorList>
    </citation>
    <scope>NUCLEOTIDE SEQUENCE [LARGE SCALE GENOMIC DNA]</scope>
    <source>
        <strain evidence="2">cv. CVL-1</strain>
        <tissue evidence="1">Whole seedling</tissue>
    </source>
</reference>
<dbReference type="Proteomes" id="UP000188268">
    <property type="component" value="Unassembled WGS sequence"/>
</dbReference>
<keyword evidence="2" id="KW-1185">Reference proteome</keyword>
<dbReference type="GO" id="GO:0003677">
    <property type="term" value="F:DNA binding"/>
    <property type="evidence" value="ECO:0007669"/>
    <property type="project" value="UniProtKB-KW"/>
</dbReference>
<comment type="caution">
    <text evidence="1">The sequence shown here is derived from an EMBL/GenBank/DDBJ whole genome shotgun (WGS) entry which is preliminary data.</text>
</comment>
<name>A0A1R3GYF7_COCAP</name>
<keyword evidence="1" id="KW-0371">Homeobox</keyword>
<organism evidence="1 2">
    <name type="scientific">Corchorus capsularis</name>
    <name type="common">Jute</name>
    <dbReference type="NCBI Taxonomy" id="210143"/>
    <lineage>
        <taxon>Eukaryota</taxon>
        <taxon>Viridiplantae</taxon>
        <taxon>Streptophyta</taxon>
        <taxon>Embryophyta</taxon>
        <taxon>Tracheophyta</taxon>
        <taxon>Spermatophyta</taxon>
        <taxon>Magnoliopsida</taxon>
        <taxon>eudicotyledons</taxon>
        <taxon>Gunneridae</taxon>
        <taxon>Pentapetalae</taxon>
        <taxon>rosids</taxon>
        <taxon>malvids</taxon>
        <taxon>Malvales</taxon>
        <taxon>Malvaceae</taxon>
        <taxon>Grewioideae</taxon>
        <taxon>Apeibeae</taxon>
        <taxon>Corchorus</taxon>
    </lineage>
</organism>
<proteinExistence type="predicted"/>
<sequence length="87" mass="9654">MAVGYNNVDVNAAVGNAPGFKSRIEDVKGNFVKRRKDGKLPGDTITVPKNWWQQQSEWPYPTAALAESSKVIVAQDYSGVSTREKRE</sequence>
<dbReference type="AlphaFoldDB" id="A0A1R3GYF7"/>
<gene>
    <name evidence="1" type="ORF">CCACVL1_22454</name>
</gene>